<dbReference type="SUPFAM" id="SSF81606">
    <property type="entry name" value="PP2C-like"/>
    <property type="match status" value="1"/>
</dbReference>
<dbReference type="EMBL" id="CAJZBQ010000038">
    <property type="protein sequence ID" value="CAG9325528.1"/>
    <property type="molecule type" value="Genomic_DNA"/>
</dbReference>
<organism evidence="4 5">
    <name type="scientific">Blepharisma stoltei</name>
    <dbReference type="NCBI Taxonomy" id="1481888"/>
    <lineage>
        <taxon>Eukaryota</taxon>
        <taxon>Sar</taxon>
        <taxon>Alveolata</taxon>
        <taxon>Ciliophora</taxon>
        <taxon>Postciliodesmatophora</taxon>
        <taxon>Heterotrichea</taxon>
        <taxon>Heterotrichida</taxon>
        <taxon>Blepharismidae</taxon>
        <taxon>Blepharisma</taxon>
    </lineage>
</organism>
<feature type="domain" description="PPM-type phosphatase" evidence="3">
    <location>
        <begin position="63"/>
        <end position="383"/>
    </location>
</feature>
<sequence>MGLCLSHSISVPEDPVYPSNHTIKIQEKDQNGRINRLTPINFTIPGPISNKTLQAEINHFSYFISASILPGFDPRGMMNNSCMDNLFLITENDSVFAGLFDGHGRDGLKIVEFSSKFMQDFFRKNSAFIKENPKEMIENMFHQCDEAVQNSSDLDCATSGTTATIIYLNENGLYSASVGNSRAVLASFPKENEEVQQGIKNNKNKYKRTIEPSRVLKEMAITVDQKPNHQEEYERIIQAGGKIQQLADSQGKTSGPYRIWKKFGNLPGLTISRSIGDSIAKEIGVISTPISQFFEIFPDQDQFIIVGSDGIWEALSNIEAVNFVEKFRKKCLRNPPVIKEYPTRKNNSTIAQLVGEEARYRWFDICEQDDVVIDDISVIIIEISTTSPVTQISVNNSERKTIKFKSFAYENDPNWNPSAVNQKLVKGTTVMSSEDPLGVESILNEVVKEEEEGKEEEKDE</sequence>
<dbReference type="InterPro" id="IPR015655">
    <property type="entry name" value="PP2C"/>
</dbReference>
<dbReference type="GO" id="GO:0016020">
    <property type="term" value="C:membrane"/>
    <property type="evidence" value="ECO:0007669"/>
    <property type="project" value="UniProtKB-SubCell"/>
</dbReference>
<proteinExistence type="predicted"/>
<comment type="subcellular location">
    <subcellularLocation>
        <location evidence="1">Membrane</location>
    </subcellularLocation>
</comment>
<evidence type="ECO:0000313" key="5">
    <source>
        <dbReference type="Proteomes" id="UP001162131"/>
    </source>
</evidence>
<keyword evidence="5" id="KW-1185">Reference proteome</keyword>
<dbReference type="PROSITE" id="PS51746">
    <property type="entry name" value="PPM_2"/>
    <property type="match status" value="1"/>
</dbReference>
<dbReference type="Gene3D" id="3.60.40.10">
    <property type="entry name" value="PPM-type phosphatase domain"/>
    <property type="match status" value="1"/>
</dbReference>
<dbReference type="PANTHER" id="PTHR47992">
    <property type="entry name" value="PROTEIN PHOSPHATASE"/>
    <property type="match status" value="1"/>
</dbReference>
<dbReference type="CDD" id="cd00143">
    <property type="entry name" value="PP2Cc"/>
    <property type="match status" value="1"/>
</dbReference>
<name>A0AAU9JKE3_9CILI</name>
<keyword evidence="2" id="KW-0472">Membrane</keyword>
<evidence type="ECO:0000313" key="4">
    <source>
        <dbReference type="EMBL" id="CAG9325528.1"/>
    </source>
</evidence>
<reference evidence="4" key="1">
    <citation type="submission" date="2021-09" db="EMBL/GenBank/DDBJ databases">
        <authorList>
            <consortium name="AG Swart"/>
            <person name="Singh M."/>
            <person name="Singh A."/>
            <person name="Seah K."/>
            <person name="Emmerich C."/>
        </authorList>
    </citation>
    <scope>NUCLEOTIDE SEQUENCE</scope>
    <source>
        <strain evidence="4">ATCC30299</strain>
    </source>
</reference>
<protein>
    <recommendedName>
        <fullName evidence="3">PPM-type phosphatase domain-containing protein</fullName>
    </recommendedName>
</protein>
<dbReference type="GO" id="GO:0004722">
    <property type="term" value="F:protein serine/threonine phosphatase activity"/>
    <property type="evidence" value="ECO:0007669"/>
    <property type="project" value="InterPro"/>
</dbReference>
<dbReference type="Proteomes" id="UP001162131">
    <property type="component" value="Unassembled WGS sequence"/>
</dbReference>
<evidence type="ECO:0000256" key="1">
    <source>
        <dbReference type="ARBA" id="ARBA00004370"/>
    </source>
</evidence>
<gene>
    <name evidence="4" type="ORF">BSTOLATCC_MIC38780</name>
</gene>
<accession>A0AAU9JKE3</accession>
<dbReference type="InterPro" id="IPR036457">
    <property type="entry name" value="PPM-type-like_dom_sf"/>
</dbReference>
<comment type="caution">
    <text evidence="4">The sequence shown here is derived from an EMBL/GenBank/DDBJ whole genome shotgun (WGS) entry which is preliminary data.</text>
</comment>
<dbReference type="Pfam" id="PF00481">
    <property type="entry name" value="PP2C"/>
    <property type="match status" value="1"/>
</dbReference>
<dbReference type="InterPro" id="IPR001932">
    <property type="entry name" value="PPM-type_phosphatase-like_dom"/>
</dbReference>
<dbReference type="SMART" id="SM00332">
    <property type="entry name" value="PP2Cc"/>
    <property type="match status" value="1"/>
</dbReference>
<dbReference type="AlphaFoldDB" id="A0AAU9JKE3"/>
<evidence type="ECO:0000256" key="2">
    <source>
        <dbReference type="ARBA" id="ARBA00023136"/>
    </source>
</evidence>
<evidence type="ECO:0000259" key="3">
    <source>
        <dbReference type="PROSITE" id="PS51746"/>
    </source>
</evidence>